<keyword evidence="1" id="KW-0853">WD repeat</keyword>
<feature type="compositionally biased region" description="Low complexity" evidence="2">
    <location>
        <begin position="369"/>
        <end position="378"/>
    </location>
</feature>
<dbReference type="PANTHER" id="PTHR19879">
    <property type="entry name" value="TRANSCRIPTION INITIATION FACTOR TFIID"/>
    <property type="match status" value="1"/>
</dbReference>
<dbReference type="PANTHER" id="PTHR19879:SF9">
    <property type="entry name" value="TRANSCRIPTION INITIATION FACTOR TFIID SUBUNIT 5"/>
    <property type="match status" value="1"/>
</dbReference>
<dbReference type="InterPro" id="IPR036322">
    <property type="entry name" value="WD40_repeat_dom_sf"/>
</dbReference>
<dbReference type="InterPro" id="IPR015943">
    <property type="entry name" value="WD40/YVTN_repeat-like_dom_sf"/>
</dbReference>
<dbReference type="InterPro" id="IPR024983">
    <property type="entry name" value="CHAT_dom"/>
</dbReference>
<dbReference type="SUPFAM" id="SSF50978">
    <property type="entry name" value="WD40 repeat-like"/>
    <property type="match status" value="1"/>
</dbReference>
<dbReference type="Proteomes" id="UP000648663">
    <property type="component" value="Unassembled WGS sequence"/>
</dbReference>
<feature type="compositionally biased region" description="Basic and acidic residues" evidence="2">
    <location>
        <begin position="417"/>
        <end position="426"/>
    </location>
</feature>
<organism evidence="4 5">
    <name type="scientific">Modestobacter marinus</name>
    <dbReference type="NCBI Taxonomy" id="477641"/>
    <lineage>
        <taxon>Bacteria</taxon>
        <taxon>Bacillati</taxon>
        <taxon>Actinomycetota</taxon>
        <taxon>Actinomycetes</taxon>
        <taxon>Geodermatophilales</taxon>
        <taxon>Geodermatophilaceae</taxon>
        <taxon>Modestobacter</taxon>
    </lineage>
</organism>
<dbReference type="Gene3D" id="2.130.10.10">
    <property type="entry name" value="YVTN repeat-like/Quinoprotein amine dehydrogenase"/>
    <property type="match status" value="2"/>
</dbReference>
<reference evidence="5" key="1">
    <citation type="journal article" date="2019" name="Int. J. Syst. Evol. Microbiol.">
        <title>The Global Catalogue of Microorganisms (GCM) 10K type strain sequencing project: providing services to taxonomists for standard genome sequencing and annotation.</title>
        <authorList>
            <consortium name="The Broad Institute Genomics Platform"/>
            <consortium name="The Broad Institute Genome Sequencing Center for Infectious Disease"/>
            <person name="Wu L."/>
            <person name="Ma J."/>
        </authorList>
    </citation>
    <scope>NUCLEOTIDE SEQUENCE [LARGE SCALE GENOMIC DNA]</scope>
    <source>
        <strain evidence="5">CGMCC 4.5581</strain>
    </source>
</reference>
<feature type="region of interest" description="Disordered" evidence="2">
    <location>
        <begin position="369"/>
        <end position="458"/>
    </location>
</feature>
<feature type="domain" description="CHAT" evidence="3">
    <location>
        <begin position="74"/>
        <end position="339"/>
    </location>
</feature>
<dbReference type="Pfam" id="PF00400">
    <property type="entry name" value="WD40"/>
    <property type="match status" value="1"/>
</dbReference>
<evidence type="ECO:0000313" key="4">
    <source>
        <dbReference type="EMBL" id="GGL69390.1"/>
    </source>
</evidence>
<dbReference type="SMART" id="SM00320">
    <property type="entry name" value="WD40"/>
    <property type="match status" value="6"/>
</dbReference>
<comment type="caution">
    <text evidence="4">The sequence shown here is derived from an EMBL/GenBank/DDBJ whole genome shotgun (WGS) entry which is preliminary data.</text>
</comment>
<evidence type="ECO:0000259" key="3">
    <source>
        <dbReference type="Pfam" id="PF12770"/>
    </source>
</evidence>
<evidence type="ECO:0000313" key="5">
    <source>
        <dbReference type="Proteomes" id="UP000648663"/>
    </source>
</evidence>
<proteinExistence type="predicted"/>
<name>A0ABQ2G0L5_9ACTN</name>
<evidence type="ECO:0000256" key="2">
    <source>
        <dbReference type="SAM" id="MobiDB-lite"/>
    </source>
</evidence>
<dbReference type="Pfam" id="PF12770">
    <property type="entry name" value="CHAT"/>
    <property type="match status" value="1"/>
</dbReference>
<feature type="repeat" description="WD" evidence="1">
    <location>
        <begin position="676"/>
        <end position="708"/>
    </location>
</feature>
<feature type="compositionally biased region" description="Low complexity" evidence="2">
    <location>
        <begin position="427"/>
        <end position="448"/>
    </location>
</feature>
<dbReference type="EMBL" id="BMMI01000005">
    <property type="protein sequence ID" value="GGL69390.1"/>
    <property type="molecule type" value="Genomic_DNA"/>
</dbReference>
<evidence type="ECO:0000256" key="1">
    <source>
        <dbReference type="PROSITE-ProRule" id="PRU00221"/>
    </source>
</evidence>
<dbReference type="PROSITE" id="PS50082">
    <property type="entry name" value="WD_REPEATS_2"/>
    <property type="match status" value="1"/>
</dbReference>
<accession>A0ABQ2G0L5</accession>
<gene>
    <name evidence="4" type="ORF">GCM10011589_27180</name>
</gene>
<keyword evidence="5" id="KW-1185">Reference proteome</keyword>
<sequence length="753" mass="80523">MDMAFRLGIVESHDEWVIVCTSPLGGTVQKLPAPFTARLLDERLARVEKSLIRSTAQVTTRRATTPERAAQDFGAELSDALLTGDVRLLFSRCRDKAREHKQTLRVLIDPVGPNVSRIPWEFAVDPDTRDDYLALRVSVARAPHLMEPVPPLRVDPPLRVLGVMARPADLPPLEAEEERRDVSQALGRLSSSMVEVEWLSGDRWGDLAEAVRSEPWHVLHFIGHGGFDEDAESGYLELSDDDGNAMPVLATDLGRLVADNPQLRLVVLNACESAVTGAAGFFSSTAAKLMREGVPAVVAMQYEISDPAALAFSSSFYEGIARGLPVDRAVTLARESVKMALRSLEWATPVLFLASDETHVFTVPGRATAAVPATSAAVRPERDRPAPEAGDPVPPGDWLATTRRKLADAVRGGSAPGDDRSARPHETSGTAATTRPSPPRTGSATPTRDAGERPVPPVRSAGRLVTASSCDAAVGPRGLVALVGTDGVLRVLSTRTGRLVGLCVLAQRERARCTAWGPWPRHVASAHDGGLVVVWDLETEVPVRVMEGGAQRVDALAFSSDGHWLATAGDCSLRVFDSQGTCVQHVPVLADDGRSSGYPRRLGELTAVAFVPGDEGLLVAGDDGLVRRYDVRARLTGTWQHATGVAALDVSTTGLTTGSVGGRVSTWGWDGRLLCRRQHGTRVDRLRRSADGLLLASVADGRSLRVWDPTGAPVAEVMLPGPAVGMGFLPDDRTVLTAARSGDVELWTLPEGS</sequence>
<protein>
    <recommendedName>
        <fullName evidence="3">CHAT domain-containing protein</fullName>
    </recommendedName>
</protein>
<dbReference type="InterPro" id="IPR001680">
    <property type="entry name" value="WD40_rpt"/>
</dbReference>